<dbReference type="Gene3D" id="3.10.620.30">
    <property type="match status" value="1"/>
</dbReference>
<feature type="compositionally biased region" description="Basic and acidic residues" evidence="1">
    <location>
        <begin position="415"/>
        <end position="434"/>
    </location>
</feature>
<dbReference type="RefSeq" id="WP_378107429.1">
    <property type="nucleotide sequence ID" value="NZ_JBHSUP010000026.1"/>
</dbReference>
<evidence type="ECO:0000256" key="1">
    <source>
        <dbReference type="SAM" id="MobiDB-lite"/>
    </source>
</evidence>
<sequence length="775" mass="85626">MFLTACFGGNETEVQPSKGPKETIQSPSQAVINTSVGGTVLDLKKKYGSDQDKSLMPMYNVPRDKVFEFKFNSNVWGEEDVITVHTDIKAEERSRILSFVSPKDFQENITILEIKPVGSVLSASEHLNGYEGWGNAPIYYIRINYDMDATTPTKLEKPIIVPFTVKSEVEVPNLKANVSSDGRFKLSWNRIEGATEYKIYRRSKVVLLETTNLPVTGAEEAYIGPGPLLEATVKETEYDDFLHDGKGGLLEVLDDSRISGQNRGVNGEYYVTAVKDGKESIFSHAASTVALSSQLPAGLDGDNNISNASFDRASSLPAKVDVTFIDGSTAPRDVIYDVNVSIEEFGQTEIPYAIKGTAMKGFVYVEKLTEADLKALADARPKDGSTGFIAPDNTTDYIPEPDVPTVIEAPSPGAEQDKSLEEAQKENTEQKVEEGNQLPVPAPEVIEDVKLNAETALEEYLAINMIDVQDRISLKAFPEAQNFETISDVLQEVMYQNPLVLGLRGWRYDYRSLTLELKYEESADVIKQKQKEVLSEANKIVAEIFKPDMSDEQKYKAIYDYLNDNTKYDDAALDNAEANEYQEVDPEFNDSFTTYGIMVKKVGVCASYASVYKMLSDMAGLETIVVTGNMSGVPHAWNKVKLANGWVHVDSTNNATNSGIPYLLFYSNDEIAESLDFALSKEFWKDEELSNFASADGSKDYYVANGLEAKTSSEFGSALSKQVKAGSTQIVIRLAARIEQSDLIEEARKVIGELPEDQQERATMGSLSNYVVVGL</sequence>
<comment type="caution">
    <text evidence="3">The sequence shown here is derived from an EMBL/GenBank/DDBJ whole genome shotgun (WGS) entry which is preliminary data.</text>
</comment>
<dbReference type="InterPro" id="IPR052557">
    <property type="entry name" value="CAP/Cytokinesis_protein"/>
</dbReference>
<feature type="domain" description="Transglutaminase-like" evidence="2">
    <location>
        <begin position="597"/>
        <end position="653"/>
    </location>
</feature>
<reference evidence="4" key="1">
    <citation type="journal article" date="2019" name="Int. J. Syst. Evol. Microbiol.">
        <title>The Global Catalogue of Microorganisms (GCM) 10K type strain sequencing project: providing services to taxonomists for standard genome sequencing and annotation.</title>
        <authorList>
            <consortium name="The Broad Institute Genomics Platform"/>
            <consortium name="The Broad Institute Genome Sequencing Center for Infectious Disease"/>
            <person name="Wu L."/>
            <person name="Ma J."/>
        </authorList>
    </citation>
    <scope>NUCLEOTIDE SEQUENCE [LARGE SCALE GENOMIC DNA]</scope>
    <source>
        <strain evidence="4">KCTC 12907</strain>
    </source>
</reference>
<dbReference type="InterPro" id="IPR038765">
    <property type="entry name" value="Papain-like_cys_pep_sf"/>
</dbReference>
<dbReference type="PANTHER" id="PTHR46333:SF2">
    <property type="entry name" value="CYTOKINESIS PROTEIN 3"/>
    <property type="match status" value="1"/>
</dbReference>
<dbReference type="PANTHER" id="PTHR46333">
    <property type="entry name" value="CYTOKINESIS PROTEIN 3"/>
    <property type="match status" value="1"/>
</dbReference>
<dbReference type="SUPFAM" id="SSF54001">
    <property type="entry name" value="Cysteine proteinases"/>
    <property type="match status" value="1"/>
</dbReference>
<dbReference type="EMBL" id="JBHTAI010000022">
    <property type="protein sequence ID" value="MFC7152415.1"/>
    <property type="molecule type" value="Genomic_DNA"/>
</dbReference>
<feature type="region of interest" description="Disordered" evidence="1">
    <location>
        <begin position="405"/>
        <end position="439"/>
    </location>
</feature>
<organism evidence="3 4">
    <name type="scientific">Cohnella cellulosilytica</name>
    <dbReference type="NCBI Taxonomy" id="986710"/>
    <lineage>
        <taxon>Bacteria</taxon>
        <taxon>Bacillati</taxon>
        <taxon>Bacillota</taxon>
        <taxon>Bacilli</taxon>
        <taxon>Bacillales</taxon>
        <taxon>Paenibacillaceae</taxon>
        <taxon>Cohnella</taxon>
    </lineage>
</organism>
<keyword evidence="4" id="KW-1185">Reference proteome</keyword>
<evidence type="ECO:0000313" key="4">
    <source>
        <dbReference type="Proteomes" id="UP001596378"/>
    </source>
</evidence>
<protein>
    <submittedName>
        <fullName evidence="3">Transglutaminase domain-containing protein</fullName>
    </submittedName>
</protein>
<evidence type="ECO:0000313" key="3">
    <source>
        <dbReference type="EMBL" id="MFC7152415.1"/>
    </source>
</evidence>
<dbReference type="Gene3D" id="2.60.40.10">
    <property type="entry name" value="Immunoglobulins"/>
    <property type="match status" value="1"/>
</dbReference>
<accession>A0ABW2FK31</accession>
<evidence type="ECO:0000259" key="2">
    <source>
        <dbReference type="SMART" id="SM00460"/>
    </source>
</evidence>
<dbReference type="SMART" id="SM00460">
    <property type="entry name" value="TGc"/>
    <property type="match status" value="1"/>
</dbReference>
<proteinExistence type="predicted"/>
<dbReference type="Proteomes" id="UP001596378">
    <property type="component" value="Unassembled WGS sequence"/>
</dbReference>
<dbReference type="InterPro" id="IPR013783">
    <property type="entry name" value="Ig-like_fold"/>
</dbReference>
<dbReference type="InterPro" id="IPR002931">
    <property type="entry name" value="Transglutaminase-like"/>
</dbReference>
<dbReference type="Pfam" id="PF01841">
    <property type="entry name" value="Transglut_core"/>
    <property type="match status" value="1"/>
</dbReference>
<gene>
    <name evidence="3" type="ORF">ACFQMJ_28100</name>
</gene>
<name>A0ABW2FK31_9BACL</name>